<feature type="transmembrane region" description="Helical" evidence="1">
    <location>
        <begin position="46"/>
        <end position="65"/>
    </location>
</feature>
<protein>
    <recommendedName>
        <fullName evidence="2">DUF2427 domain-containing protein</fullName>
    </recommendedName>
</protein>
<feature type="transmembrane region" description="Helical" evidence="1">
    <location>
        <begin position="12"/>
        <end position="34"/>
    </location>
</feature>
<proteinExistence type="predicted"/>
<dbReference type="AlphaFoldDB" id="A0AAV3W8H2"/>
<evidence type="ECO:0000256" key="1">
    <source>
        <dbReference type="SAM" id="Phobius"/>
    </source>
</evidence>
<evidence type="ECO:0000313" key="4">
    <source>
        <dbReference type="Proteomes" id="UP000887127"/>
    </source>
</evidence>
<reference evidence="3" key="1">
    <citation type="submission" date="2019-08" db="EMBL/GenBank/DDBJ databases">
        <title>Marinilactibacillus psychrotolerans M13-2T whole genome sequencing project.</title>
        <authorList>
            <person name="Ishikawa M."/>
            <person name="Suzuki T."/>
            <person name="Matsutani M."/>
        </authorList>
    </citation>
    <scope>NUCLEOTIDE SEQUENCE</scope>
    <source>
        <strain evidence="3">M13-2T</strain>
    </source>
</reference>
<dbReference type="Proteomes" id="UP000887127">
    <property type="component" value="Unassembled WGS sequence"/>
</dbReference>
<name>A0AAV3W8H2_9LACT</name>
<dbReference type="EMBL" id="BKBI01000005">
    <property type="protein sequence ID" value="GEQ35381.1"/>
    <property type="molecule type" value="Genomic_DNA"/>
</dbReference>
<sequence>MIKKRERTLKSLKIEFSIVFLVFIMILGFVIVFPLSVNLNNAQQEYSFLLVGVLIVLGKLIHVIYQIHKKGEKMINSKKY</sequence>
<comment type="caution">
    <text evidence="3">The sequence shown here is derived from an EMBL/GenBank/DDBJ whole genome shotgun (WGS) entry which is preliminary data.</text>
</comment>
<keyword evidence="1" id="KW-1133">Transmembrane helix</keyword>
<keyword evidence="1" id="KW-0812">Transmembrane</keyword>
<feature type="domain" description="DUF2427" evidence="2">
    <location>
        <begin position="13"/>
        <end position="68"/>
    </location>
</feature>
<keyword evidence="1" id="KW-0472">Membrane</keyword>
<evidence type="ECO:0000259" key="2">
    <source>
        <dbReference type="Pfam" id="PF10348"/>
    </source>
</evidence>
<evidence type="ECO:0000313" key="3">
    <source>
        <dbReference type="EMBL" id="GEQ35381.1"/>
    </source>
</evidence>
<dbReference type="RefSeq" id="WP_091763119.1">
    <property type="nucleotide sequence ID" value="NZ_BJVX01000023.1"/>
</dbReference>
<dbReference type="GeneID" id="96912244"/>
<accession>A0AAV3W8H2</accession>
<dbReference type="Pfam" id="PF10348">
    <property type="entry name" value="DUF2427"/>
    <property type="match status" value="1"/>
</dbReference>
<gene>
    <name evidence="3" type="ORF">M132T_08890</name>
</gene>
<organism evidence="3 4">
    <name type="scientific">Marinilactibacillus psychrotolerans</name>
    <dbReference type="NCBI Taxonomy" id="191770"/>
    <lineage>
        <taxon>Bacteria</taxon>
        <taxon>Bacillati</taxon>
        <taxon>Bacillota</taxon>
        <taxon>Bacilli</taxon>
        <taxon>Lactobacillales</taxon>
        <taxon>Carnobacteriaceae</taxon>
        <taxon>Marinilactibacillus</taxon>
    </lineage>
</organism>
<dbReference type="InterPro" id="IPR018825">
    <property type="entry name" value="DUF2427"/>
</dbReference>